<name>A0AAE3VL76_9HYPH</name>
<comment type="function">
    <text evidence="9">Part of the tripartite ATP-independent periplasmic (TRAP) transport system.</text>
</comment>
<evidence type="ECO:0000256" key="6">
    <source>
        <dbReference type="ARBA" id="ARBA00022989"/>
    </source>
</evidence>
<sequence>MTARSGPTEAAARRRWAARLPAACAAALHVIAGVLLFAMMILTVVDVIGRYLFTAPVPGAFEATEVMLVLIVFVGMPIVTGRQEHVSVLLFYDRAPAALVPVLRILSRVLTAVALGVAAWLLYEKGVELAAYGDTTVLLRIPLAPVAYAMAALSAVATVVAAIAVFHRGEAEA</sequence>
<protein>
    <recommendedName>
        <fullName evidence="9">TRAP transporter small permease protein</fullName>
    </recommendedName>
</protein>
<dbReference type="GO" id="GO:0005886">
    <property type="term" value="C:plasma membrane"/>
    <property type="evidence" value="ECO:0007669"/>
    <property type="project" value="UniProtKB-SubCell"/>
</dbReference>
<dbReference type="PANTHER" id="PTHR35011">
    <property type="entry name" value="2,3-DIKETO-L-GULONATE TRAP TRANSPORTER SMALL PERMEASE PROTEIN YIAM"/>
    <property type="match status" value="1"/>
</dbReference>
<dbReference type="RefSeq" id="WP_306883984.1">
    <property type="nucleotide sequence ID" value="NZ_JAUSUL010000001.1"/>
</dbReference>
<keyword evidence="12" id="KW-1185">Reference proteome</keyword>
<dbReference type="GO" id="GO:0022857">
    <property type="term" value="F:transmembrane transporter activity"/>
    <property type="evidence" value="ECO:0007669"/>
    <property type="project" value="UniProtKB-UniRule"/>
</dbReference>
<keyword evidence="3" id="KW-1003">Cell membrane</keyword>
<dbReference type="EMBL" id="JAUSUL010000001">
    <property type="protein sequence ID" value="MDQ0314209.1"/>
    <property type="molecule type" value="Genomic_DNA"/>
</dbReference>
<accession>A0AAE3VL76</accession>
<feature type="transmembrane region" description="Helical" evidence="9">
    <location>
        <begin position="63"/>
        <end position="81"/>
    </location>
</feature>
<keyword evidence="7 9" id="KW-0472">Membrane</keyword>
<dbReference type="GO" id="GO:0015740">
    <property type="term" value="P:C4-dicarboxylate transport"/>
    <property type="evidence" value="ECO:0007669"/>
    <property type="project" value="TreeGrafter"/>
</dbReference>
<evidence type="ECO:0000256" key="9">
    <source>
        <dbReference type="RuleBase" id="RU369079"/>
    </source>
</evidence>
<feature type="transmembrane region" description="Helical" evidence="9">
    <location>
        <begin position="143"/>
        <end position="166"/>
    </location>
</feature>
<keyword evidence="6 9" id="KW-1133">Transmembrane helix</keyword>
<evidence type="ECO:0000256" key="8">
    <source>
        <dbReference type="ARBA" id="ARBA00038436"/>
    </source>
</evidence>
<comment type="subunit">
    <text evidence="9">The complex comprises the extracytoplasmic solute receptor protein and the two transmembrane proteins.</text>
</comment>
<feature type="domain" description="Tripartite ATP-independent periplasmic transporters DctQ component" evidence="10">
    <location>
        <begin position="39"/>
        <end position="166"/>
    </location>
</feature>
<dbReference type="PANTHER" id="PTHR35011:SF2">
    <property type="entry name" value="2,3-DIKETO-L-GULONATE TRAP TRANSPORTER SMALL PERMEASE PROTEIN YIAM"/>
    <property type="match status" value="1"/>
</dbReference>
<comment type="caution">
    <text evidence="11">The sequence shown here is derived from an EMBL/GenBank/DDBJ whole genome shotgun (WGS) entry which is preliminary data.</text>
</comment>
<evidence type="ECO:0000259" key="10">
    <source>
        <dbReference type="Pfam" id="PF04290"/>
    </source>
</evidence>
<proteinExistence type="inferred from homology"/>
<gene>
    <name evidence="11" type="ORF">J2S73_000646</name>
</gene>
<evidence type="ECO:0000256" key="2">
    <source>
        <dbReference type="ARBA" id="ARBA00022448"/>
    </source>
</evidence>
<evidence type="ECO:0000256" key="7">
    <source>
        <dbReference type="ARBA" id="ARBA00023136"/>
    </source>
</evidence>
<dbReference type="Pfam" id="PF04290">
    <property type="entry name" value="DctQ"/>
    <property type="match status" value="1"/>
</dbReference>
<evidence type="ECO:0000256" key="5">
    <source>
        <dbReference type="ARBA" id="ARBA00022692"/>
    </source>
</evidence>
<feature type="transmembrane region" description="Helical" evidence="9">
    <location>
        <begin position="102"/>
        <end position="123"/>
    </location>
</feature>
<keyword evidence="2 9" id="KW-0813">Transport</keyword>
<feature type="transmembrane region" description="Helical" evidence="9">
    <location>
        <begin position="20"/>
        <end position="43"/>
    </location>
</feature>
<evidence type="ECO:0000256" key="4">
    <source>
        <dbReference type="ARBA" id="ARBA00022519"/>
    </source>
</evidence>
<organism evidence="11 12">
    <name type="scientific">Amorphus orientalis</name>
    <dbReference type="NCBI Taxonomy" id="649198"/>
    <lineage>
        <taxon>Bacteria</taxon>
        <taxon>Pseudomonadati</taxon>
        <taxon>Pseudomonadota</taxon>
        <taxon>Alphaproteobacteria</taxon>
        <taxon>Hyphomicrobiales</taxon>
        <taxon>Amorphaceae</taxon>
        <taxon>Amorphus</taxon>
    </lineage>
</organism>
<keyword evidence="4 9" id="KW-0997">Cell inner membrane</keyword>
<dbReference type="InterPro" id="IPR007387">
    <property type="entry name" value="TRAP_DctQ"/>
</dbReference>
<evidence type="ECO:0000313" key="11">
    <source>
        <dbReference type="EMBL" id="MDQ0314209.1"/>
    </source>
</evidence>
<dbReference type="InterPro" id="IPR055348">
    <property type="entry name" value="DctQ"/>
</dbReference>
<dbReference type="AlphaFoldDB" id="A0AAE3VL76"/>
<evidence type="ECO:0000313" key="12">
    <source>
        <dbReference type="Proteomes" id="UP001229244"/>
    </source>
</evidence>
<comment type="similarity">
    <text evidence="8 9">Belongs to the TRAP transporter small permease family.</text>
</comment>
<dbReference type="Proteomes" id="UP001229244">
    <property type="component" value="Unassembled WGS sequence"/>
</dbReference>
<evidence type="ECO:0000256" key="1">
    <source>
        <dbReference type="ARBA" id="ARBA00004429"/>
    </source>
</evidence>
<evidence type="ECO:0000256" key="3">
    <source>
        <dbReference type="ARBA" id="ARBA00022475"/>
    </source>
</evidence>
<reference evidence="11" key="1">
    <citation type="submission" date="2023-07" db="EMBL/GenBank/DDBJ databases">
        <title>Genomic Encyclopedia of Type Strains, Phase IV (KMG-IV): sequencing the most valuable type-strain genomes for metagenomic binning, comparative biology and taxonomic classification.</title>
        <authorList>
            <person name="Goeker M."/>
        </authorList>
    </citation>
    <scope>NUCLEOTIDE SEQUENCE</scope>
    <source>
        <strain evidence="11">DSM 21202</strain>
    </source>
</reference>
<comment type="subcellular location">
    <subcellularLocation>
        <location evidence="1 9">Cell inner membrane</location>
        <topology evidence="1 9">Multi-pass membrane protein</topology>
    </subcellularLocation>
</comment>
<keyword evidence="5 9" id="KW-0812">Transmembrane</keyword>